<proteinExistence type="predicted"/>
<sequence length="403" mass="44881">MKEFIRLVAVLEILKYTCVLANEYSLRSQLFDPSRHHPRVLPRTSSQPVIISLTWTTGNVAGLDEINGKFTLLGSLELKWKDELLSWDPDQYNVSSIVVSGQDIWTPDIYLGNKIGSDFLASGVQKDLARIDHTGHVTIIHAGELSVFCSMDPTNFPFDTQNCMILFALKVYSASEVRLEFSDDPIRSVSGGPLTLDHPIWTITGFNTVAYQYAPLAFIKFCLYRKPLYYSFTMLGPSVLLNCLTIFAFLIPHDQGEKLSCGMTVFLAFVVFLVQVGDVIPTNSNAVPMLGKYYLFSIVGSAVMVIHTIVHSFIIAKKTNALSSETRIEPFSYKLEKHCDTGLIGETASSKNCSFKKFRFVGDLLKRYGLKMFNVLCFLSSLLMVSIAFAVLVTTNSSCISSS</sequence>
<evidence type="ECO:0000256" key="1">
    <source>
        <dbReference type="ARBA" id="ARBA00004141"/>
    </source>
</evidence>
<evidence type="ECO:0000256" key="5">
    <source>
        <dbReference type="SAM" id="Phobius"/>
    </source>
</evidence>
<dbReference type="OMA" id="ICEIATF"/>
<feature type="domain" description="Neurotransmitter-gated ion-channel ligand-binding" evidence="6">
    <location>
        <begin position="26"/>
        <end position="185"/>
    </location>
</feature>
<feature type="transmembrane region" description="Helical" evidence="5">
    <location>
        <begin position="293"/>
        <end position="316"/>
    </location>
</feature>
<keyword evidence="2 5" id="KW-0812">Transmembrane</keyword>
<feature type="transmembrane region" description="Helical" evidence="5">
    <location>
        <begin position="373"/>
        <end position="393"/>
    </location>
</feature>
<keyword evidence="9" id="KW-1185">Reference proteome</keyword>
<organism evidence="8 9">
    <name type="scientific">Magallana gigas</name>
    <name type="common">Pacific oyster</name>
    <name type="synonym">Crassostrea gigas</name>
    <dbReference type="NCBI Taxonomy" id="29159"/>
    <lineage>
        <taxon>Eukaryota</taxon>
        <taxon>Metazoa</taxon>
        <taxon>Spiralia</taxon>
        <taxon>Lophotrochozoa</taxon>
        <taxon>Mollusca</taxon>
        <taxon>Bivalvia</taxon>
        <taxon>Autobranchia</taxon>
        <taxon>Pteriomorphia</taxon>
        <taxon>Ostreida</taxon>
        <taxon>Ostreoidea</taxon>
        <taxon>Ostreidae</taxon>
        <taxon>Magallana</taxon>
    </lineage>
</organism>
<dbReference type="Gene3D" id="1.20.58.390">
    <property type="entry name" value="Neurotransmitter-gated ion-channel transmembrane domain"/>
    <property type="match status" value="1"/>
</dbReference>
<dbReference type="PRINTS" id="PR00252">
    <property type="entry name" value="NRIONCHANNEL"/>
</dbReference>
<keyword evidence="4 5" id="KW-0472">Membrane</keyword>
<evidence type="ECO:0000313" key="8">
    <source>
        <dbReference type="EnsemblMetazoa" id="G19622.1:cds"/>
    </source>
</evidence>
<name>A0A8W8JN28_MAGGI</name>
<dbReference type="SUPFAM" id="SSF63712">
    <property type="entry name" value="Nicotinic receptor ligand binding domain-like"/>
    <property type="match status" value="1"/>
</dbReference>
<protein>
    <recommendedName>
        <fullName evidence="10">Neuronal acetylcholine receptor subunit alpha-6</fullName>
    </recommendedName>
</protein>
<comment type="subcellular location">
    <subcellularLocation>
        <location evidence="1">Membrane</location>
        <topology evidence="1">Multi-pass membrane protein</topology>
    </subcellularLocation>
</comment>
<dbReference type="CDD" id="cd19051">
    <property type="entry name" value="LGIC_TM_cation"/>
    <property type="match status" value="1"/>
</dbReference>
<feature type="transmembrane region" description="Helical" evidence="5">
    <location>
        <begin position="263"/>
        <end position="281"/>
    </location>
</feature>
<evidence type="ECO:0000256" key="2">
    <source>
        <dbReference type="ARBA" id="ARBA00022692"/>
    </source>
</evidence>
<dbReference type="GO" id="GO:0016020">
    <property type="term" value="C:membrane"/>
    <property type="evidence" value="ECO:0007669"/>
    <property type="project" value="UniProtKB-SubCell"/>
</dbReference>
<dbReference type="SUPFAM" id="SSF90112">
    <property type="entry name" value="Neurotransmitter-gated ion-channel transmembrane pore"/>
    <property type="match status" value="1"/>
</dbReference>
<dbReference type="AlphaFoldDB" id="A0A8W8JN28"/>
<evidence type="ECO:0000313" key="9">
    <source>
        <dbReference type="Proteomes" id="UP000005408"/>
    </source>
</evidence>
<dbReference type="PANTHER" id="PTHR18945">
    <property type="entry name" value="NEUROTRANSMITTER GATED ION CHANNEL"/>
    <property type="match status" value="1"/>
</dbReference>
<dbReference type="Proteomes" id="UP000005408">
    <property type="component" value="Unassembled WGS sequence"/>
</dbReference>
<dbReference type="GO" id="GO:0005230">
    <property type="term" value="F:extracellular ligand-gated monoatomic ion channel activity"/>
    <property type="evidence" value="ECO:0007669"/>
    <property type="project" value="InterPro"/>
</dbReference>
<accession>A0A8W8JN28</accession>
<dbReference type="InterPro" id="IPR036734">
    <property type="entry name" value="Neur_chan_lig-bd_sf"/>
</dbReference>
<dbReference type="CDD" id="cd18989">
    <property type="entry name" value="LGIC_ECD_cation"/>
    <property type="match status" value="1"/>
</dbReference>
<dbReference type="Gene3D" id="2.70.170.10">
    <property type="entry name" value="Neurotransmitter-gated ion-channel ligand-binding domain"/>
    <property type="match status" value="1"/>
</dbReference>
<dbReference type="Pfam" id="PF02931">
    <property type="entry name" value="Neur_chan_LBD"/>
    <property type="match status" value="1"/>
</dbReference>
<dbReference type="EnsemblMetazoa" id="G19622.1">
    <property type="protein sequence ID" value="G19622.1:cds"/>
    <property type="gene ID" value="G19622"/>
</dbReference>
<reference evidence="8" key="1">
    <citation type="submission" date="2022-08" db="UniProtKB">
        <authorList>
            <consortium name="EnsemblMetazoa"/>
        </authorList>
    </citation>
    <scope>IDENTIFICATION</scope>
    <source>
        <strain evidence="8">05x7-T-G4-1.051#20</strain>
    </source>
</reference>
<evidence type="ECO:0000259" key="7">
    <source>
        <dbReference type="Pfam" id="PF02932"/>
    </source>
</evidence>
<dbReference type="InterPro" id="IPR038050">
    <property type="entry name" value="Neuro_actylchol_rec"/>
</dbReference>
<dbReference type="Pfam" id="PF02932">
    <property type="entry name" value="Neur_chan_memb"/>
    <property type="match status" value="1"/>
</dbReference>
<evidence type="ECO:0008006" key="10">
    <source>
        <dbReference type="Google" id="ProtNLM"/>
    </source>
</evidence>
<dbReference type="InterPro" id="IPR006029">
    <property type="entry name" value="Neurotrans-gated_channel_TM"/>
</dbReference>
<dbReference type="GO" id="GO:0004888">
    <property type="term" value="F:transmembrane signaling receptor activity"/>
    <property type="evidence" value="ECO:0007669"/>
    <property type="project" value="InterPro"/>
</dbReference>
<feature type="transmembrane region" description="Helical" evidence="5">
    <location>
        <begin position="228"/>
        <end position="251"/>
    </location>
</feature>
<evidence type="ECO:0000256" key="4">
    <source>
        <dbReference type="ARBA" id="ARBA00023136"/>
    </source>
</evidence>
<dbReference type="InterPro" id="IPR006202">
    <property type="entry name" value="Neur_chan_lig-bd"/>
</dbReference>
<evidence type="ECO:0000259" key="6">
    <source>
        <dbReference type="Pfam" id="PF02931"/>
    </source>
</evidence>
<evidence type="ECO:0000256" key="3">
    <source>
        <dbReference type="ARBA" id="ARBA00022989"/>
    </source>
</evidence>
<feature type="domain" description="Neurotransmitter-gated ion-channel transmembrane" evidence="7">
    <location>
        <begin position="236"/>
        <end position="318"/>
    </location>
</feature>
<dbReference type="InterPro" id="IPR006201">
    <property type="entry name" value="Neur_channel"/>
</dbReference>
<dbReference type="InterPro" id="IPR036719">
    <property type="entry name" value="Neuro-gated_channel_TM_sf"/>
</dbReference>
<keyword evidence="3 5" id="KW-1133">Transmembrane helix</keyword>
<dbReference type="OrthoDB" id="6097036at2759"/>